<evidence type="ECO:0000313" key="1">
    <source>
        <dbReference type="EMBL" id="MBO1322077.1"/>
    </source>
</evidence>
<accession>A0A8J7QCP6</accession>
<dbReference type="Proteomes" id="UP000664417">
    <property type="component" value="Unassembled WGS sequence"/>
</dbReference>
<gene>
    <name evidence="1" type="ORF">J3U88_26610</name>
</gene>
<dbReference type="AlphaFoldDB" id="A0A8J7QCP6"/>
<sequence length="693" mass="76056">MSGVITHQKMLSMADKIGDRFAKVSGKSKLIKATKTNNAQNTQTLNRIKATLTQRYGATITDQAFTRLLVTKHDLQPRNLNIDQEIGNLGLTGNDIKFLDARARELGQKLIEAKEAQNPQTVGKLIMNKFEENPPNWPKNLTTNDKALVKREVQKVITAIVQIHGKSADDILGLLAQRTADHASDLRGAAGKRGTIDTGMAGFGNGLIRALKTDGASAAINGDFSLGALSRALAPKVGPSVGNPATAERTQRFEMVAKLATALKKETVPVTINGTQHTPTMQEIFDPATEIWQQLEPADRTKVIQKFMALHAETHDYPNKVELKLDAHKDALNRSKDAPIFGELAETKYTLMLSKITAQTDDPTLIFKTLAHELTHAYQYDMLDNPGRSTAPALIHERLNFDLKNRALVHKNPIVGDFNEQQNLYANDFTERTAIESEWALKEMMKDEPPEVADLVAKAKDLHKGGAGDIRREEWEASLAIQKGLAEKASTPVSAAKNYTNAAKTALELGDTVQANALLNKIDFAGVPKEDVVWLSETVINELSQTLASPRSTGKDIAMALEQLPKFQMALLDNVDASVRVETASHQGQLLSTLVEKTQNPADKMTLFEHKVKLHLTAPNAKPAQQIGDLEKTTNEIFGLLKAGFDRPLYEHAEGLLSELEANAKAAAGKETKFNKQIGRITNKLGQVKKRLE</sequence>
<organism evidence="1 2">
    <name type="scientific">Acanthopleuribacter pedis</name>
    <dbReference type="NCBI Taxonomy" id="442870"/>
    <lineage>
        <taxon>Bacteria</taxon>
        <taxon>Pseudomonadati</taxon>
        <taxon>Acidobacteriota</taxon>
        <taxon>Holophagae</taxon>
        <taxon>Acanthopleuribacterales</taxon>
        <taxon>Acanthopleuribacteraceae</taxon>
        <taxon>Acanthopleuribacter</taxon>
    </lineage>
</organism>
<reference evidence="1" key="1">
    <citation type="submission" date="2021-03" db="EMBL/GenBank/DDBJ databases">
        <authorList>
            <person name="Wang G."/>
        </authorList>
    </citation>
    <scope>NUCLEOTIDE SEQUENCE</scope>
    <source>
        <strain evidence="1">KCTC 12899</strain>
    </source>
</reference>
<keyword evidence="2" id="KW-1185">Reference proteome</keyword>
<name>A0A8J7QCP6_9BACT</name>
<dbReference type="RefSeq" id="WP_207862049.1">
    <property type="nucleotide sequence ID" value="NZ_JAFREP010000031.1"/>
</dbReference>
<proteinExistence type="predicted"/>
<protein>
    <submittedName>
        <fullName evidence="1">Uncharacterized protein</fullName>
    </submittedName>
</protein>
<evidence type="ECO:0000313" key="2">
    <source>
        <dbReference type="Proteomes" id="UP000664417"/>
    </source>
</evidence>
<dbReference type="EMBL" id="JAFREP010000031">
    <property type="protein sequence ID" value="MBO1322077.1"/>
    <property type="molecule type" value="Genomic_DNA"/>
</dbReference>
<comment type="caution">
    <text evidence="1">The sequence shown here is derived from an EMBL/GenBank/DDBJ whole genome shotgun (WGS) entry which is preliminary data.</text>
</comment>